<evidence type="ECO:0000256" key="8">
    <source>
        <dbReference type="ARBA" id="ARBA00023136"/>
    </source>
</evidence>
<evidence type="ECO:0000256" key="9">
    <source>
        <dbReference type="SAM" id="MobiDB-lite"/>
    </source>
</evidence>
<dbReference type="NCBIfam" id="TIGR01411">
    <property type="entry name" value="tatAE"/>
    <property type="match status" value="1"/>
</dbReference>
<dbReference type="InterPro" id="IPR006312">
    <property type="entry name" value="TatA/E"/>
</dbReference>
<reference evidence="12 13" key="1">
    <citation type="journal article" date="2011" name="J. Bacteriol.">
        <title>Genome sequence of Halorhabdus tiamatea, the first archaeon isolated from a deep-sea anoxic brine lake.</title>
        <authorList>
            <person name="Antunes A."/>
            <person name="Alam I."/>
            <person name="Bajic V.B."/>
            <person name="Stingl U."/>
        </authorList>
    </citation>
    <scope>NUCLEOTIDE SEQUENCE [LARGE SCALE GENOMIC DNA]</scope>
    <source>
        <strain evidence="12 13">SARL4B</strain>
    </source>
</reference>
<dbReference type="Proteomes" id="UP000003861">
    <property type="component" value="Unassembled WGS sequence"/>
</dbReference>
<dbReference type="GeneID" id="23798573"/>
<name>F7PI13_9EURY</name>
<gene>
    <name evidence="12" type="primary">tatAt</name>
    <name evidence="11" type="synonym">tatA</name>
    <name evidence="12" type="ORF">HLRTI_001311</name>
    <name evidence="11" type="ORF">HTIA_0081</name>
</gene>
<evidence type="ECO:0000256" key="3">
    <source>
        <dbReference type="ARBA" id="ARBA00022475"/>
    </source>
</evidence>
<feature type="region of interest" description="Disordered" evidence="9">
    <location>
        <begin position="45"/>
        <end position="64"/>
    </location>
</feature>
<keyword evidence="5" id="KW-0653">Protein transport</keyword>
<dbReference type="EMBL" id="HF571520">
    <property type="protein sequence ID" value="CCQ32232.1"/>
    <property type="molecule type" value="Genomic_DNA"/>
</dbReference>
<evidence type="ECO:0000256" key="4">
    <source>
        <dbReference type="ARBA" id="ARBA00022692"/>
    </source>
</evidence>
<dbReference type="InterPro" id="IPR003369">
    <property type="entry name" value="TatA/B/E"/>
</dbReference>
<dbReference type="Gene3D" id="1.20.5.3310">
    <property type="match status" value="1"/>
</dbReference>
<evidence type="ECO:0000256" key="2">
    <source>
        <dbReference type="ARBA" id="ARBA00022448"/>
    </source>
</evidence>
<comment type="subcellular location">
    <subcellularLocation>
        <location evidence="1">Cell membrane</location>
        <topology evidence="1">Single-pass membrane protein</topology>
    </subcellularLocation>
</comment>
<dbReference type="STRING" id="1033806.HTIA_0081"/>
<accession>F7PI13</accession>
<dbReference type="GO" id="GO:0043953">
    <property type="term" value="P:protein transport by the Tat complex"/>
    <property type="evidence" value="ECO:0007669"/>
    <property type="project" value="InterPro"/>
</dbReference>
<feature type="transmembrane region" description="Helical" evidence="10">
    <location>
        <begin position="6"/>
        <end position="26"/>
    </location>
</feature>
<reference evidence="11 14" key="3">
    <citation type="journal article" date="2014" name="Environ. Microbiol.">
        <title>Halorhabdus tiamatea: proteogenomics and glycosidase activity measurements identify the first cultivated euryarchaeon from a deep-sea anoxic brine lake as potential polysaccharide degrader.</title>
        <authorList>
            <person name="Werner J."/>
            <person name="Ferrer M."/>
            <person name="Michel G."/>
            <person name="Mann A.J."/>
            <person name="Huang S."/>
            <person name="Juarez S."/>
            <person name="Ciordia S."/>
            <person name="Albar J.P."/>
            <person name="Alcaide M."/>
            <person name="La Cono V."/>
            <person name="Yakimov M.M."/>
            <person name="Antunes A."/>
            <person name="Taborda M."/>
            <person name="Da Costa M.S."/>
            <person name="Amann R.I."/>
            <person name="Gloeckner F.O."/>
            <person name="Golyshina O.V."/>
            <person name="Golyshin P.N."/>
            <person name="Teeling H."/>
        </authorList>
    </citation>
    <scope>NUCLEOTIDE SEQUENCE [LARGE SCALE GENOMIC DNA]</scope>
    <source>
        <strain evidence="14">SARL4B</strain>
        <strain evidence="11">Type strain: SARL4B</strain>
    </source>
</reference>
<keyword evidence="7" id="KW-0811">Translocation</keyword>
<dbReference type="Proteomes" id="UP000015381">
    <property type="component" value="Chromosome I"/>
</dbReference>
<keyword evidence="8 10" id="KW-0472">Membrane</keyword>
<evidence type="ECO:0000313" key="11">
    <source>
        <dbReference type="EMBL" id="CCQ32232.1"/>
    </source>
</evidence>
<dbReference type="Pfam" id="PF02416">
    <property type="entry name" value="TatA_B_E"/>
    <property type="match status" value="1"/>
</dbReference>
<evidence type="ECO:0000313" key="13">
    <source>
        <dbReference type="Proteomes" id="UP000003861"/>
    </source>
</evidence>
<dbReference type="AlphaFoldDB" id="F7PI13"/>
<evidence type="ECO:0000256" key="1">
    <source>
        <dbReference type="ARBA" id="ARBA00004162"/>
    </source>
</evidence>
<evidence type="ECO:0000256" key="10">
    <source>
        <dbReference type="SAM" id="Phobius"/>
    </source>
</evidence>
<evidence type="ECO:0000256" key="5">
    <source>
        <dbReference type="ARBA" id="ARBA00022927"/>
    </source>
</evidence>
<reference evidence="12 13" key="2">
    <citation type="journal article" date="2013" name="PLoS ONE">
        <title>INDIGO - INtegrated Data Warehouse of MIcrobial GenOmes with Examples from the Red Sea Extremophiles.</title>
        <authorList>
            <person name="Alam I."/>
            <person name="Antunes A."/>
            <person name="Kamau A.A."/>
            <person name="Ba Alawi W."/>
            <person name="Kalkatawi M."/>
            <person name="Stingl U."/>
            <person name="Bajic V.B."/>
        </authorList>
    </citation>
    <scope>NUCLEOTIDE SEQUENCE [LARGE SCALE GENOMIC DNA]</scope>
    <source>
        <strain evidence="12 13">SARL4B</strain>
    </source>
</reference>
<evidence type="ECO:0000256" key="7">
    <source>
        <dbReference type="ARBA" id="ARBA00023010"/>
    </source>
</evidence>
<keyword evidence="2" id="KW-0813">Transport</keyword>
<dbReference type="HOGENOM" id="CLU_086034_6_2_2"/>
<proteinExistence type="predicted"/>
<evidence type="ECO:0000256" key="6">
    <source>
        <dbReference type="ARBA" id="ARBA00022989"/>
    </source>
</evidence>
<evidence type="ECO:0000313" key="12">
    <source>
        <dbReference type="EMBL" id="ERJ06605.1"/>
    </source>
</evidence>
<dbReference type="EMBL" id="AFNT02000012">
    <property type="protein sequence ID" value="ERJ06605.1"/>
    <property type="molecule type" value="Genomic_DNA"/>
</dbReference>
<keyword evidence="14" id="KW-1185">Reference proteome</keyword>
<dbReference type="PANTHER" id="PTHR42982:SF1">
    <property type="entry name" value="SEC-INDEPENDENT PROTEIN TRANSLOCASE PROTEIN TATA"/>
    <property type="match status" value="1"/>
</dbReference>
<keyword evidence="3" id="KW-1003">Cell membrane</keyword>
<keyword evidence="4 10" id="KW-0812">Transmembrane</keyword>
<evidence type="ECO:0000313" key="14">
    <source>
        <dbReference type="Proteomes" id="UP000015381"/>
    </source>
</evidence>
<dbReference type="eggNOG" id="arCOG02694">
    <property type="taxonomic scope" value="Archaea"/>
</dbReference>
<dbReference type="PATRIC" id="fig|1033806.12.peg.78"/>
<feature type="compositionally biased region" description="Acidic residues" evidence="9">
    <location>
        <begin position="50"/>
        <end position="64"/>
    </location>
</feature>
<keyword evidence="6 10" id="KW-1133">Transmembrane helix</keyword>
<dbReference type="GO" id="GO:0005886">
    <property type="term" value="C:plasma membrane"/>
    <property type="evidence" value="ECO:0007669"/>
    <property type="project" value="UniProtKB-SubCell"/>
</dbReference>
<dbReference type="KEGG" id="hti:HTIA_0081"/>
<sequence>MTAFIGGFPGGIELIVVLGLAVLLFGANKIPELARSVGQSMGEFRRGREEIEDELDGDTDGEGR</sequence>
<dbReference type="PANTHER" id="PTHR42982">
    <property type="entry name" value="SEC-INDEPENDENT PROTEIN TRANSLOCASE PROTEIN TATA"/>
    <property type="match status" value="1"/>
</dbReference>
<dbReference type="RefSeq" id="WP_008525164.1">
    <property type="nucleotide sequence ID" value="NC_021921.1"/>
</dbReference>
<protein>
    <submittedName>
        <fullName evidence="12">Twin arginine translocation system subunit TatAt protein</fullName>
    </submittedName>
    <submittedName>
        <fullName evidence="11">Twin-arginine translocation protein TatA</fullName>
    </submittedName>
</protein>
<organism evidence="12 13">
    <name type="scientific">Halorhabdus tiamatea SARL4B</name>
    <dbReference type="NCBI Taxonomy" id="1033806"/>
    <lineage>
        <taxon>Archaea</taxon>
        <taxon>Methanobacteriati</taxon>
        <taxon>Methanobacteriota</taxon>
        <taxon>Stenosarchaea group</taxon>
        <taxon>Halobacteria</taxon>
        <taxon>Halobacteriales</taxon>
        <taxon>Haloarculaceae</taxon>
        <taxon>Halorhabdus</taxon>
    </lineage>
</organism>